<gene>
    <name evidence="1" type="ORF">J2750_001155</name>
</gene>
<dbReference type="AlphaFoldDB" id="A0AA90TYX9"/>
<reference evidence="1 2" key="1">
    <citation type="submission" date="2023-07" db="EMBL/GenBank/DDBJ databases">
        <title>Genomic Encyclopedia of Type Strains, Phase IV (KMG-IV): sequencing the most valuable type-strain genomes for metagenomic binning, comparative biology and taxonomic classification.</title>
        <authorList>
            <person name="Goeker M."/>
        </authorList>
    </citation>
    <scope>NUCLEOTIDE SEQUENCE [LARGE SCALE GENOMIC DNA]</scope>
    <source>
        <strain evidence="1 2">DSM 17273</strain>
    </source>
</reference>
<protein>
    <recommendedName>
        <fullName evidence="3">DUF2971 domain-containing protein</fullName>
    </recommendedName>
</protein>
<dbReference type="Proteomes" id="UP001185015">
    <property type="component" value="Unassembled WGS sequence"/>
</dbReference>
<keyword evidence="2" id="KW-1185">Reference proteome</keyword>
<organism evidence="1 2">
    <name type="scientific">Methanococcoides alaskense</name>
    <dbReference type="NCBI Taxonomy" id="325778"/>
    <lineage>
        <taxon>Archaea</taxon>
        <taxon>Methanobacteriati</taxon>
        <taxon>Methanobacteriota</taxon>
        <taxon>Stenosarchaea group</taxon>
        <taxon>Methanomicrobia</taxon>
        <taxon>Methanosarcinales</taxon>
        <taxon>Methanosarcinaceae</taxon>
        <taxon>Methanococcoides</taxon>
    </lineage>
</organism>
<accession>A0AA90TYX9</accession>
<dbReference type="EMBL" id="JAVDQI010000003">
    <property type="protein sequence ID" value="MDR6222706.1"/>
    <property type="molecule type" value="Genomic_DNA"/>
</dbReference>
<dbReference type="RefSeq" id="WP_309739846.1">
    <property type="nucleotide sequence ID" value="NZ_JAVDQI010000003.1"/>
</dbReference>
<evidence type="ECO:0000313" key="1">
    <source>
        <dbReference type="EMBL" id="MDR6222706.1"/>
    </source>
</evidence>
<dbReference type="Pfam" id="PF11185">
    <property type="entry name" value="DUF2971"/>
    <property type="match status" value="1"/>
</dbReference>
<proteinExistence type="predicted"/>
<evidence type="ECO:0008006" key="3">
    <source>
        <dbReference type="Google" id="ProtNLM"/>
    </source>
</evidence>
<comment type="caution">
    <text evidence="1">The sequence shown here is derived from an EMBL/GenBank/DDBJ whole genome shotgun (WGS) entry which is preliminary data.</text>
</comment>
<evidence type="ECO:0000313" key="2">
    <source>
        <dbReference type="Proteomes" id="UP001185015"/>
    </source>
</evidence>
<sequence>MDSKVSYCYRGNRKQWLKYLKIIGYSEKKANLYLNEQILNKNIQLKNGELCADTTQTFDDELLHGSFHKKNLPLISCFSKCFDNVLMWSHYAQKHEGVCLIYTGVFQKKQYVLFCEEIEGALFSFEKINYSNIKPKKVNRIKDLANKKLISALVTKSSEWEYEDEYRLVLKNPTPNEKGVALKFDKHHLRGVIFGMKTSQEDKKSI</sequence>
<name>A0AA90TYX9_9EURY</name>
<dbReference type="InterPro" id="IPR021352">
    <property type="entry name" value="DUF2971"/>
</dbReference>